<name>A0A1X6PF95_PORUM</name>
<dbReference type="GO" id="GO:0016791">
    <property type="term" value="F:phosphatase activity"/>
    <property type="evidence" value="ECO:0007669"/>
    <property type="project" value="TreeGrafter"/>
</dbReference>
<evidence type="ECO:0000313" key="5">
    <source>
        <dbReference type="EMBL" id="OSX79508.1"/>
    </source>
</evidence>
<comment type="similarity">
    <text evidence="1">Belongs to the histidine acid phosphatase family.</text>
</comment>
<dbReference type="PANTHER" id="PTHR11567">
    <property type="entry name" value="ACID PHOSPHATASE-RELATED"/>
    <property type="match status" value="1"/>
</dbReference>
<evidence type="ECO:0000256" key="1">
    <source>
        <dbReference type="ARBA" id="ARBA00005375"/>
    </source>
</evidence>
<gene>
    <name evidence="5" type="ORF">BU14_0076s0064</name>
</gene>
<dbReference type="InterPro" id="IPR050645">
    <property type="entry name" value="Histidine_acid_phosphatase"/>
</dbReference>
<protein>
    <recommendedName>
        <fullName evidence="7">Acid phosphatase</fullName>
    </recommendedName>
</protein>
<dbReference type="Proteomes" id="UP000218209">
    <property type="component" value="Unassembled WGS sequence"/>
</dbReference>
<evidence type="ECO:0000256" key="2">
    <source>
        <dbReference type="ARBA" id="ARBA00022801"/>
    </source>
</evidence>
<dbReference type="PANTHER" id="PTHR11567:SF110">
    <property type="entry name" value="2-PHOSPHOXYLOSE PHOSPHATASE 1"/>
    <property type="match status" value="1"/>
</dbReference>
<sequence>MTPRYHPCRRCGTPRLATAAVVAAATLLVGSASPSSAELIQLQVIHRHGARTPLNKDAGLSVAGFEGGAQLLGEGVEQLELLGKTVRNVYLLDTQSAIVGETFKDGAVLAGATGAYKRPTDFRAVSSALDRTLASSRAFVAGLYPADETRVPTYMFHNDPDDYLLRGHALCPSHAAKVRSWYGSDEFRDEEERSAALRTKWAALAGVEDDSLANWFNVYDRVFLHQYGLKKSSGLPTQVPSNEFEAIQRLASWLESNKYGPVNDGHLVASALLGEVLERANAADAAAPSLSRPDDESDAAAVAATVSDGDAGVAQDNDLPRVHRLIEYSAHYPTLLGLLTALGIPLSEVEPDGALPNFGAALLLELHRSPNERTTLAARWYGGGVRTPRPGLTYDHFLTNVSNAALCGDGAPRDGRCPLTEVAGRTAARVASSAAEWCAACGNTDESPLCFAAARGVASSADRADRGGGGDDDDGGGGGLARGVVAVVAFVGGVVVALAAVMAVTWLRGRRVRQSWAAGAAPMGAAGAAKEGEGGVGCRMGGGLEGGMGAAGGAAVGVVAPRSFRGDVPVAL</sequence>
<dbReference type="InterPro" id="IPR033379">
    <property type="entry name" value="Acid_Pase_AS"/>
</dbReference>
<feature type="signal peptide" evidence="4">
    <location>
        <begin position="1"/>
        <end position="37"/>
    </location>
</feature>
<dbReference type="Gene3D" id="3.40.50.1240">
    <property type="entry name" value="Phosphoglycerate mutase-like"/>
    <property type="match status" value="1"/>
</dbReference>
<keyword evidence="6" id="KW-1185">Reference proteome</keyword>
<accession>A0A1X6PF95</accession>
<feature type="chain" id="PRO_5012733416" description="Acid phosphatase" evidence="4">
    <location>
        <begin position="38"/>
        <end position="572"/>
    </location>
</feature>
<organism evidence="5 6">
    <name type="scientific">Porphyra umbilicalis</name>
    <name type="common">Purple laver</name>
    <name type="synonym">Red alga</name>
    <dbReference type="NCBI Taxonomy" id="2786"/>
    <lineage>
        <taxon>Eukaryota</taxon>
        <taxon>Rhodophyta</taxon>
        <taxon>Bangiophyceae</taxon>
        <taxon>Bangiales</taxon>
        <taxon>Bangiaceae</taxon>
        <taxon>Porphyra</taxon>
    </lineage>
</organism>
<evidence type="ECO:0008006" key="7">
    <source>
        <dbReference type="Google" id="ProtNLM"/>
    </source>
</evidence>
<dbReference type="OrthoDB" id="258392at2759"/>
<dbReference type="AlphaFoldDB" id="A0A1X6PF95"/>
<evidence type="ECO:0000256" key="3">
    <source>
        <dbReference type="SAM" id="Phobius"/>
    </source>
</evidence>
<dbReference type="EMBL" id="KV918790">
    <property type="protein sequence ID" value="OSX79508.1"/>
    <property type="molecule type" value="Genomic_DNA"/>
</dbReference>
<keyword evidence="3" id="KW-0472">Membrane</keyword>
<keyword evidence="4" id="KW-0732">Signal</keyword>
<evidence type="ECO:0000313" key="6">
    <source>
        <dbReference type="Proteomes" id="UP000218209"/>
    </source>
</evidence>
<dbReference type="InterPro" id="IPR000560">
    <property type="entry name" value="His_Pase_clade-2"/>
</dbReference>
<reference evidence="5 6" key="1">
    <citation type="submission" date="2017-03" db="EMBL/GenBank/DDBJ databases">
        <title>WGS assembly of Porphyra umbilicalis.</title>
        <authorList>
            <person name="Brawley S.H."/>
            <person name="Blouin N.A."/>
            <person name="Ficko-Blean E."/>
            <person name="Wheeler G.L."/>
            <person name="Lohr M."/>
            <person name="Goodson H.V."/>
            <person name="Jenkins J.W."/>
            <person name="Blaby-Haas C.E."/>
            <person name="Helliwell K.E."/>
            <person name="Chan C."/>
            <person name="Marriage T."/>
            <person name="Bhattacharya D."/>
            <person name="Klein A.S."/>
            <person name="Badis Y."/>
            <person name="Brodie J."/>
            <person name="Cao Y."/>
            <person name="Collen J."/>
            <person name="Dittami S.M."/>
            <person name="Gachon C.M."/>
            <person name="Green B.R."/>
            <person name="Karpowicz S."/>
            <person name="Kim J.W."/>
            <person name="Kudahl U."/>
            <person name="Lin S."/>
            <person name="Michel G."/>
            <person name="Mittag M."/>
            <person name="Olson B.J."/>
            <person name="Pangilinan J."/>
            <person name="Peng Y."/>
            <person name="Qiu H."/>
            <person name="Shu S."/>
            <person name="Singer J.T."/>
            <person name="Smith A.G."/>
            <person name="Sprecher B.N."/>
            <person name="Wagner V."/>
            <person name="Wang W."/>
            <person name="Wang Z.-Y."/>
            <person name="Yan J."/>
            <person name="Yarish C."/>
            <person name="Zoeuner-Riek S."/>
            <person name="Zhuang Y."/>
            <person name="Zou Y."/>
            <person name="Lindquist E.A."/>
            <person name="Grimwood J."/>
            <person name="Barry K."/>
            <person name="Rokhsar D.S."/>
            <person name="Schmutz J."/>
            <person name="Stiller J.W."/>
            <person name="Grossman A.R."/>
            <person name="Prochnik S.E."/>
        </authorList>
    </citation>
    <scope>NUCLEOTIDE SEQUENCE [LARGE SCALE GENOMIC DNA]</scope>
    <source>
        <strain evidence="5">4086291</strain>
    </source>
</reference>
<keyword evidence="3" id="KW-0812">Transmembrane</keyword>
<dbReference type="PROSITE" id="PS00616">
    <property type="entry name" value="HIS_ACID_PHOSPHAT_1"/>
    <property type="match status" value="1"/>
</dbReference>
<keyword evidence="3" id="KW-1133">Transmembrane helix</keyword>
<evidence type="ECO:0000256" key="4">
    <source>
        <dbReference type="SAM" id="SignalP"/>
    </source>
</evidence>
<dbReference type="SUPFAM" id="SSF53254">
    <property type="entry name" value="Phosphoglycerate mutase-like"/>
    <property type="match status" value="1"/>
</dbReference>
<keyword evidence="2" id="KW-0378">Hydrolase</keyword>
<feature type="transmembrane region" description="Helical" evidence="3">
    <location>
        <begin position="484"/>
        <end position="507"/>
    </location>
</feature>
<dbReference type="CDD" id="cd07061">
    <property type="entry name" value="HP_HAP_like"/>
    <property type="match status" value="1"/>
</dbReference>
<dbReference type="InterPro" id="IPR029033">
    <property type="entry name" value="His_PPase_superfam"/>
</dbReference>
<dbReference type="Pfam" id="PF00328">
    <property type="entry name" value="His_Phos_2"/>
    <property type="match status" value="1"/>
</dbReference>
<proteinExistence type="inferred from homology"/>